<feature type="region of interest" description="Disordered" evidence="1">
    <location>
        <begin position="1"/>
        <end position="31"/>
    </location>
</feature>
<organism evidence="2 3">
    <name type="scientific">Amborella trichopoda</name>
    <dbReference type="NCBI Taxonomy" id="13333"/>
    <lineage>
        <taxon>Eukaryota</taxon>
        <taxon>Viridiplantae</taxon>
        <taxon>Streptophyta</taxon>
        <taxon>Embryophyta</taxon>
        <taxon>Tracheophyta</taxon>
        <taxon>Spermatophyta</taxon>
        <taxon>Magnoliopsida</taxon>
        <taxon>Amborellales</taxon>
        <taxon>Amborellaceae</taxon>
        <taxon>Amborella</taxon>
    </lineage>
</organism>
<dbReference type="HOGENOM" id="CLU_2323525_0_0_1"/>
<proteinExistence type="predicted"/>
<evidence type="ECO:0000313" key="2">
    <source>
        <dbReference type="EMBL" id="ERM94047.1"/>
    </source>
</evidence>
<evidence type="ECO:0000313" key="3">
    <source>
        <dbReference type="Proteomes" id="UP000017836"/>
    </source>
</evidence>
<dbReference type="Gramene" id="ERM94047">
    <property type="protein sequence ID" value="ERM94047"/>
    <property type="gene ID" value="AMTR_s00010p00047800"/>
</dbReference>
<sequence length="99" mass="11114">MNHCLSSKSHLKEDMPADTHEVLNTSSGNIRGRGHERKLVMDFCLSFFNRRFSFSKIGRASSAIHGQHEALTAAMSQLNVHAFDNDSWILDSRTASHSK</sequence>
<reference evidence="3" key="1">
    <citation type="journal article" date="2013" name="Science">
        <title>The Amborella genome and the evolution of flowering plants.</title>
        <authorList>
            <consortium name="Amborella Genome Project"/>
        </authorList>
    </citation>
    <scope>NUCLEOTIDE SEQUENCE [LARGE SCALE GENOMIC DNA]</scope>
</reference>
<evidence type="ECO:0000256" key="1">
    <source>
        <dbReference type="SAM" id="MobiDB-lite"/>
    </source>
</evidence>
<dbReference type="EMBL" id="KI397513">
    <property type="protein sequence ID" value="ERM94047.1"/>
    <property type="molecule type" value="Genomic_DNA"/>
</dbReference>
<dbReference type="AlphaFoldDB" id="W1NE39"/>
<protein>
    <submittedName>
        <fullName evidence="2">Uncharacterized protein</fullName>
    </submittedName>
</protein>
<name>W1NE39_AMBTC</name>
<accession>W1NE39</accession>
<keyword evidence="3" id="KW-1185">Reference proteome</keyword>
<gene>
    <name evidence="2" type="ORF">AMTR_s00010p00047800</name>
</gene>
<feature type="compositionally biased region" description="Basic and acidic residues" evidence="1">
    <location>
        <begin position="10"/>
        <end position="21"/>
    </location>
</feature>
<dbReference type="Proteomes" id="UP000017836">
    <property type="component" value="Unassembled WGS sequence"/>
</dbReference>